<dbReference type="Proteomes" id="UP000015531">
    <property type="component" value="Unassembled WGS sequence"/>
</dbReference>
<dbReference type="CDD" id="cd05466">
    <property type="entry name" value="PBP2_LTTR_substrate"/>
    <property type="match status" value="1"/>
</dbReference>
<dbReference type="Pfam" id="PF00126">
    <property type="entry name" value="HTH_1"/>
    <property type="match status" value="1"/>
</dbReference>
<comment type="similarity">
    <text evidence="1">Belongs to the LysR transcriptional regulatory family.</text>
</comment>
<comment type="caution">
    <text evidence="6">The sequence shown here is derived from an EMBL/GenBank/DDBJ whole genome shotgun (WGS) entry which is preliminary data.</text>
</comment>
<accession>T0HF54</accession>
<dbReference type="Pfam" id="PF03466">
    <property type="entry name" value="LysR_substrate"/>
    <property type="match status" value="1"/>
</dbReference>
<dbReference type="InterPro" id="IPR005119">
    <property type="entry name" value="LysR_subst-bd"/>
</dbReference>
<evidence type="ECO:0000256" key="3">
    <source>
        <dbReference type="ARBA" id="ARBA00023125"/>
    </source>
</evidence>
<dbReference type="SUPFAM" id="SSF53850">
    <property type="entry name" value="Periplasmic binding protein-like II"/>
    <property type="match status" value="1"/>
</dbReference>
<evidence type="ECO:0000256" key="4">
    <source>
        <dbReference type="ARBA" id="ARBA00023163"/>
    </source>
</evidence>
<dbReference type="AlphaFoldDB" id="T0HF54"/>
<evidence type="ECO:0000256" key="1">
    <source>
        <dbReference type="ARBA" id="ARBA00009437"/>
    </source>
</evidence>
<gene>
    <name evidence="6" type="ORF">RLDS_12535</name>
</gene>
<dbReference type="SUPFAM" id="SSF46785">
    <property type="entry name" value="Winged helix' DNA-binding domain"/>
    <property type="match status" value="1"/>
</dbReference>
<dbReference type="PANTHER" id="PTHR30579">
    <property type="entry name" value="TRANSCRIPTIONAL REGULATOR"/>
    <property type="match status" value="1"/>
</dbReference>
<feature type="domain" description="HTH lysR-type" evidence="5">
    <location>
        <begin position="26"/>
        <end position="78"/>
    </location>
</feature>
<keyword evidence="4" id="KW-0804">Transcription</keyword>
<protein>
    <recommendedName>
        <fullName evidence="5">HTH lysR-type domain-containing protein</fullName>
    </recommendedName>
</protein>
<dbReference type="PATRIC" id="fig|1331060.3.peg.2384"/>
<dbReference type="InterPro" id="IPR050176">
    <property type="entry name" value="LTTR"/>
</dbReference>
<keyword evidence="2" id="KW-0805">Transcription regulation</keyword>
<dbReference type="GO" id="GO:0003700">
    <property type="term" value="F:DNA-binding transcription factor activity"/>
    <property type="evidence" value="ECO:0007669"/>
    <property type="project" value="InterPro"/>
</dbReference>
<sequence>MTEIVPYAISHRYSYGLSSMNHLIYLRTFLDAYRAGSLTRAAQRLGITQPAASAHIAALETMLGKPLFVRQARGVAPTPAAEDLARSVAAHLDGIEATMGAAQARSYRLSGTVHIVGPVEYLSLRIAPRLAPLTSEGLRLRIQTGDRARIYAALDEGHADLAVTASPPEGKAHGFAELGRERLLPVAAPGLAERAKARSVTADFLCGLPCIAYGETLPLVREFFERIFDKTPDMQAVATAPDLRLLLEMAKAGAGWTMLPDYLCADAVTAGQLAVLSTPGGIPENTLYLAWNKPALRHPRVVYVRDFLLRDTDRRA</sequence>
<keyword evidence="7" id="KW-1185">Reference proteome</keyword>
<dbReference type="GO" id="GO:0003677">
    <property type="term" value="F:DNA binding"/>
    <property type="evidence" value="ECO:0007669"/>
    <property type="project" value="UniProtKB-KW"/>
</dbReference>
<keyword evidence="3" id="KW-0238">DNA-binding</keyword>
<dbReference type="Gene3D" id="1.10.10.10">
    <property type="entry name" value="Winged helix-like DNA-binding domain superfamily/Winged helix DNA-binding domain"/>
    <property type="match status" value="1"/>
</dbReference>
<dbReference type="eggNOG" id="COG0583">
    <property type="taxonomic scope" value="Bacteria"/>
</dbReference>
<dbReference type="EMBL" id="ATDP01000089">
    <property type="protein sequence ID" value="EQB14991.1"/>
    <property type="molecule type" value="Genomic_DNA"/>
</dbReference>
<evidence type="ECO:0000259" key="5">
    <source>
        <dbReference type="PROSITE" id="PS50931"/>
    </source>
</evidence>
<evidence type="ECO:0000313" key="7">
    <source>
        <dbReference type="Proteomes" id="UP000015531"/>
    </source>
</evidence>
<dbReference type="PANTHER" id="PTHR30579:SF2">
    <property type="entry name" value="HTH-TYPE TRANSCRIPTIONAL REGULATOR ARGP"/>
    <property type="match status" value="1"/>
</dbReference>
<reference evidence="6 7" key="1">
    <citation type="journal article" date="2013" name="Genome Announc.">
        <title>Draft Genome Sequence of Sphingobium lactosutens Strain DS20T, Isolated from a Hexachlorocyclohexane Dumpsite.</title>
        <authorList>
            <person name="Kumar R."/>
            <person name="Dwivedi V."/>
            <person name="Negi V."/>
            <person name="Khurana J.P."/>
            <person name="Lal R."/>
        </authorList>
    </citation>
    <scope>NUCLEOTIDE SEQUENCE [LARGE SCALE GENOMIC DNA]</scope>
    <source>
        <strain evidence="6 7">DS20</strain>
    </source>
</reference>
<evidence type="ECO:0000313" key="6">
    <source>
        <dbReference type="EMBL" id="EQB14991.1"/>
    </source>
</evidence>
<dbReference type="InterPro" id="IPR000847">
    <property type="entry name" value="LysR_HTH_N"/>
</dbReference>
<dbReference type="PROSITE" id="PS50931">
    <property type="entry name" value="HTH_LYSR"/>
    <property type="match status" value="1"/>
</dbReference>
<dbReference type="InterPro" id="IPR036390">
    <property type="entry name" value="WH_DNA-bd_sf"/>
</dbReference>
<dbReference type="InterPro" id="IPR036388">
    <property type="entry name" value="WH-like_DNA-bd_sf"/>
</dbReference>
<organism evidence="6 7">
    <name type="scientific">Sphingobium lactosutens DS20</name>
    <dbReference type="NCBI Taxonomy" id="1331060"/>
    <lineage>
        <taxon>Bacteria</taxon>
        <taxon>Pseudomonadati</taxon>
        <taxon>Pseudomonadota</taxon>
        <taxon>Alphaproteobacteria</taxon>
        <taxon>Sphingomonadales</taxon>
        <taxon>Sphingomonadaceae</taxon>
        <taxon>Sphingobium</taxon>
    </lineage>
</organism>
<proteinExistence type="inferred from homology"/>
<evidence type="ECO:0000256" key="2">
    <source>
        <dbReference type="ARBA" id="ARBA00023015"/>
    </source>
</evidence>
<dbReference type="Gene3D" id="3.40.190.10">
    <property type="entry name" value="Periplasmic binding protein-like II"/>
    <property type="match status" value="2"/>
</dbReference>
<dbReference type="PRINTS" id="PR00039">
    <property type="entry name" value="HTHLYSR"/>
</dbReference>
<name>T0HF54_9SPHN</name>